<reference evidence="2 3" key="1">
    <citation type="submission" date="2019-10" db="EMBL/GenBank/DDBJ databases">
        <title>A soil myxobacterium in the family Polyangiaceae.</title>
        <authorList>
            <person name="Li Y."/>
            <person name="Wang J."/>
        </authorList>
    </citation>
    <scope>NUCLEOTIDE SEQUENCE [LARGE SCALE GENOMIC DNA]</scope>
    <source>
        <strain evidence="2 3">DSM 14734</strain>
    </source>
</reference>
<protein>
    <submittedName>
        <fullName evidence="2">Uncharacterized protein</fullName>
    </submittedName>
</protein>
<organism evidence="2 3">
    <name type="scientific">Polyangium spumosum</name>
    <dbReference type="NCBI Taxonomy" id="889282"/>
    <lineage>
        <taxon>Bacteria</taxon>
        <taxon>Pseudomonadati</taxon>
        <taxon>Myxococcota</taxon>
        <taxon>Polyangia</taxon>
        <taxon>Polyangiales</taxon>
        <taxon>Polyangiaceae</taxon>
        <taxon>Polyangium</taxon>
    </lineage>
</organism>
<accession>A0A6N7PZL3</accession>
<name>A0A6N7PZL3_9BACT</name>
<dbReference type="AlphaFoldDB" id="A0A6N7PZL3"/>
<dbReference type="OrthoDB" id="5509257at2"/>
<evidence type="ECO:0000256" key="1">
    <source>
        <dbReference type="SAM" id="MobiDB-lite"/>
    </source>
</evidence>
<sequence>MGNLKDISTARMVRITEAWLDPARDRPTIEALPSGSTLLGKVETAHAGLLSTQKRDLSASKELSALSEKQAAADKRHDRKIRASWFVLTGFAEAADDPEDAEAILAARDELLPNGLSATKESYHDEAGAVELTEARISEKTRALLKKLPVPGGKAWNVVEDWFEAGRELGQLEDEKEKRTAAAGATSPSKMDALKARNFWIKVARHVETTLELEGASEVIVSAILGPLRAAEKETTRRTSSSELAEDVAATQPAAPA</sequence>
<dbReference type="Proteomes" id="UP000440224">
    <property type="component" value="Unassembled WGS sequence"/>
</dbReference>
<dbReference type="EMBL" id="WJIE01000009">
    <property type="protein sequence ID" value="MRG95930.1"/>
    <property type="molecule type" value="Genomic_DNA"/>
</dbReference>
<keyword evidence="3" id="KW-1185">Reference proteome</keyword>
<feature type="region of interest" description="Disordered" evidence="1">
    <location>
        <begin position="231"/>
        <end position="257"/>
    </location>
</feature>
<comment type="caution">
    <text evidence="2">The sequence shown here is derived from an EMBL/GenBank/DDBJ whole genome shotgun (WGS) entry which is preliminary data.</text>
</comment>
<dbReference type="RefSeq" id="WP_153822737.1">
    <property type="nucleotide sequence ID" value="NZ_WJIE01000009.1"/>
</dbReference>
<proteinExistence type="predicted"/>
<evidence type="ECO:0000313" key="3">
    <source>
        <dbReference type="Proteomes" id="UP000440224"/>
    </source>
</evidence>
<evidence type="ECO:0000313" key="2">
    <source>
        <dbReference type="EMBL" id="MRG95930.1"/>
    </source>
</evidence>
<gene>
    <name evidence="2" type="ORF">GF068_29015</name>
</gene>